<evidence type="ECO:0000313" key="2">
    <source>
        <dbReference type="EMBL" id="CAK9058132.1"/>
    </source>
</evidence>
<dbReference type="InterPro" id="IPR029071">
    <property type="entry name" value="Ubiquitin-like_domsf"/>
</dbReference>
<reference evidence="2 3" key="1">
    <citation type="submission" date="2024-02" db="EMBL/GenBank/DDBJ databases">
        <authorList>
            <person name="Chen Y."/>
            <person name="Shah S."/>
            <person name="Dougan E. K."/>
            <person name="Thang M."/>
            <person name="Chan C."/>
        </authorList>
    </citation>
    <scope>NUCLEOTIDE SEQUENCE [LARGE SCALE GENOMIC DNA]</scope>
</reference>
<dbReference type="Proteomes" id="UP001642464">
    <property type="component" value="Unassembled WGS sequence"/>
</dbReference>
<accession>A0ABP0N501</accession>
<evidence type="ECO:0000313" key="3">
    <source>
        <dbReference type="Proteomes" id="UP001642464"/>
    </source>
</evidence>
<dbReference type="Gene3D" id="3.10.20.90">
    <property type="entry name" value="Phosphatidylinositol 3-kinase Catalytic Subunit, Chain A, domain 1"/>
    <property type="match status" value="1"/>
</dbReference>
<comment type="caution">
    <text evidence="2">The sequence shown here is derived from an EMBL/GenBank/DDBJ whole genome shotgun (WGS) entry which is preliminary data.</text>
</comment>
<organism evidence="2 3">
    <name type="scientific">Durusdinium trenchii</name>
    <dbReference type="NCBI Taxonomy" id="1381693"/>
    <lineage>
        <taxon>Eukaryota</taxon>
        <taxon>Sar</taxon>
        <taxon>Alveolata</taxon>
        <taxon>Dinophyceae</taxon>
        <taxon>Suessiales</taxon>
        <taxon>Symbiodiniaceae</taxon>
        <taxon>Durusdinium</taxon>
    </lineage>
</organism>
<dbReference type="InterPro" id="IPR000626">
    <property type="entry name" value="Ubiquitin-like_dom"/>
</dbReference>
<sequence>MSISLRIATLSGKEVNIEIDLDSSVSDLMRRAQDQLHAGIQCLISGSGVILDRWMTLSEASLNNEDTLRAMLRRAEVVPGSLSFALLRCDGRVVVWGDGKHSCKRYRDLVDIVQVRASSSAFAAIAWDKSVLTWGNPRLGGDPAKVHTTDESSEKGLLQALERIIARAQQKPGEAAVACMDSARGPSALEEGNRRARPIGALLPLRRGWVVDTRPPVVILQEHWLCPDKQADLARYLSRHGYRSWMAIMVQLAHLCLIGVYMAPNPADDCQLLPTIDEWVFGTGRGLTSIEQPKPGNNTCQQSRNSLGMTSHHKSSRSKLRSSVAKLLGLMVGVVTN</sequence>
<dbReference type="PROSITE" id="PS50053">
    <property type="entry name" value="UBIQUITIN_2"/>
    <property type="match status" value="1"/>
</dbReference>
<evidence type="ECO:0000259" key="1">
    <source>
        <dbReference type="PROSITE" id="PS50053"/>
    </source>
</evidence>
<dbReference type="InterPro" id="IPR009091">
    <property type="entry name" value="RCC1/BLIP-II"/>
</dbReference>
<gene>
    <name evidence="2" type="ORF">SCF082_LOCUS31045</name>
</gene>
<name>A0ABP0N501_9DINO</name>
<dbReference type="SUPFAM" id="SSF54236">
    <property type="entry name" value="Ubiquitin-like"/>
    <property type="match status" value="1"/>
</dbReference>
<proteinExistence type="predicted"/>
<feature type="domain" description="Ubiquitin-like" evidence="1">
    <location>
        <begin position="3"/>
        <end position="74"/>
    </location>
</feature>
<dbReference type="Gene3D" id="2.130.10.30">
    <property type="entry name" value="Regulator of chromosome condensation 1/beta-lactamase-inhibitor protein II"/>
    <property type="match status" value="1"/>
</dbReference>
<dbReference type="EMBL" id="CAXAMM010026058">
    <property type="protein sequence ID" value="CAK9058132.1"/>
    <property type="molecule type" value="Genomic_DNA"/>
</dbReference>
<dbReference type="SUPFAM" id="SSF50985">
    <property type="entry name" value="RCC1/BLIP-II"/>
    <property type="match status" value="1"/>
</dbReference>
<protein>
    <submittedName>
        <fullName evidence="2">Ubiquitin-like domain-containing protein</fullName>
    </submittedName>
</protein>
<dbReference type="CDD" id="cd17039">
    <property type="entry name" value="Ubl_ubiquitin_like"/>
    <property type="match status" value="1"/>
</dbReference>
<keyword evidence="3" id="KW-1185">Reference proteome</keyword>